<dbReference type="OrthoDB" id="5759990at2"/>
<name>A0A656HD25_THINJ</name>
<accession>A0A656HD25</accession>
<dbReference type="EMBL" id="JH651384">
    <property type="protein sequence ID" value="EIJ34273.1"/>
    <property type="molecule type" value="Genomic_DNA"/>
</dbReference>
<protein>
    <recommendedName>
        <fullName evidence="1">DUF4340 domain-containing protein</fullName>
    </recommendedName>
</protein>
<dbReference type="Pfam" id="PF14238">
    <property type="entry name" value="DUF4340"/>
    <property type="match status" value="1"/>
</dbReference>
<dbReference type="Proteomes" id="UP000005317">
    <property type="component" value="Unassembled WGS sequence"/>
</dbReference>
<reference evidence="3" key="1">
    <citation type="journal article" date="2011" name="Stand. Genomic Sci.">
        <title>Genome sequence of the filamentous, gliding Thiothrix nivea neotype strain (JP2(T)).</title>
        <authorList>
            <person name="Lapidus A."/>
            <person name="Nolan M."/>
            <person name="Lucas S."/>
            <person name="Glavina Del Rio T."/>
            <person name="Tice H."/>
            <person name="Cheng J.F."/>
            <person name="Tapia R."/>
            <person name="Han C."/>
            <person name="Goodwin L."/>
            <person name="Pitluck S."/>
            <person name="Liolios K."/>
            <person name="Pagani I."/>
            <person name="Ivanova N."/>
            <person name="Huntemann M."/>
            <person name="Mavromatis K."/>
            <person name="Mikhailova N."/>
            <person name="Pati A."/>
            <person name="Chen A."/>
            <person name="Palaniappan K."/>
            <person name="Land M."/>
            <person name="Brambilla E.M."/>
            <person name="Rohde M."/>
            <person name="Abt B."/>
            <person name="Verbarg S."/>
            <person name="Goker M."/>
            <person name="Bristow J."/>
            <person name="Eisen J.A."/>
            <person name="Markowitz V."/>
            <person name="Hugenholtz P."/>
            <person name="Kyrpides N.C."/>
            <person name="Klenk H.P."/>
            <person name="Woyke T."/>
        </authorList>
    </citation>
    <scope>NUCLEOTIDE SEQUENCE [LARGE SCALE GENOMIC DNA]</scope>
    <source>
        <strain evidence="3">ATCC 35100 / DSM 5205 / JP2</strain>
    </source>
</reference>
<evidence type="ECO:0000313" key="3">
    <source>
        <dbReference type="Proteomes" id="UP000005317"/>
    </source>
</evidence>
<proteinExistence type="predicted"/>
<sequence length="270" mass="29020" precursor="true">MAISAQTRRLLLNLTLLLLVAGLGALAWWNSSQPQKQPETLLSLTQGDVTEVTITRNPGAGTQDIIRLQREGERWRMLEPKQADANPARIAQLFTLLAEPVDASYDAAGKNLKQYGLEPGSVSVVFNGKSLLFGAENPVSNKRYILTGGKLKLASEAVYGLLTGEALELVSNKLVPEGGKLKSVDLPAGYTAKAETLQNWQSADAIRLEPWDGKGDSQGKITLTLEDGGKVVLDLLAREGDLALGNAALGIRYILPDVQRGNLLPGKERA</sequence>
<dbReference type="InterPro" id="IPR025641">
    <property type="entry name" value="DUF4340"/>
</dbReference>
<evidence type="ECO:0000259" key="1">
    <source>
        <dbReference type="Pfam" id="PF14238"/>
    </source>
</evidence>
<keyword evidence="3" id="KW-1185">Reference proteome</keyword>
<evidence type="ECO:0000313" key="2">
    <source>
        <dbReference type="EMBL" id="EIJ34273.1"/>
    </source>
</evidence>
<feature type="domain" description="DUF4340" evidence="1">
    <location>
        <begin position="75"/>
        <end position="150"/>
    </location>
</feature>
<dbReference type="RefSeq" id="WP_002708206.1">
    <property type="nucleotide sequence ID" value="NZ_JH651384.1"/>
</dbReference>
<dbReference type="AlphaFoldDB" id="A0A656HD25"/>
<gene>
    <name evidence="2" type="ORF">Thini_1690</name>
</gene>
<organism evidence="2 3">
    <name type="scientific">Thiothrix nivea (strain ATCC 35100 / DSM 5205 / JP2)</name>
    <dbReference type="NCBI Taxonomy" id="870187"/>
    <lineage>
        <taxon>Bacteria</taxon>
        <taxon>Pseudomonadati</taxon>
        <taxon>Pseudomonadota</taxon>
        <taxon>Gammaproteobacteria</taxon>
        <taxon>Thiotrichales</taxon>
        <taxon>Thiotrichaceae</taxon>
        <taxon>Thiothrix</taxon>
    </lineage>
</organism>